<protein>
    <submittedName>
        <fullName evidence="6">TetR family transcriptional regulator</fullName>
    </submittedName>
</protein>
<dbReference type="InterPro" id="IPR009057">
    <property type="entry name" value="Homeodomain-like_sf"/>
</dbReference>
<dbReference type="GO" id="GO:0003700">
    <property type="term" value="F:DNA-binding transcription factor activity"/>
    <property type="evidence" value="ECO:0007669"/>
    <property type="project" value="TreeGrafter"/>
</dbReference>
<feature type="domain" description="HTH tetR-type" evidence="5">
    <location>
        <begin position="13"/>
        <end position="73"/>
    </location>
</feature>
<evidence type="ECO:0000256" key="2">
    <source>
        <dbReference type="ARBA" id="ARBA00023125"/>
    </source>
</evidence>
<dbReference type="SUPFAM" id="SSF48498">
    <property type="entry name" value="Tetracyclin repressor-like, C-terminal domain"/>
    <property type="match status" value="1"/>
</dbReference>
<dbReference type="Pfam" id="PF16859">
    <property type="entry name" value="TetR_C_11"/>
    <property type="match status" value="1"/>
</dbReference>
<feature type="DNA-binding region" description="H-T-H motif" evidence="4">
    <location>
        <begin position="36"/>
        <end position="55"/>
    </location>
</feature>
<proteinExistence type="predicted"/>
<dbReference type="PANTHER" id="PTHR30055:SF149">
    <property type="entry name" value="TETR-FAMILY TRANSCRIPTIONAL REGULATOR"/>
    <property type="match status" value="1"/>
</dbReference>
<keyword evidence="1" id="KW-0805">Transcription regulation</keyword>
<keyword evidence="7" id="KW-1185">Reference proteome</keyword>
<accession>A0A5M3WK89</accession>
<evidence type="ECO:0000256" key="4">
    <source>
        <dbReference type="PROSITE-ProRule" id="PRU00335"/>
    </source>
</evidence>
<dbReference type="Pfam" id="PF00440">
    <property type="entry name" value="TetR_N"/>
    <property type="match status" value="1"/>
</dbReference>
<keyword evidence="3" id="KW-0804">Transcription</keyword>
<dbReference type="PANTHER" id="PTHR30055">
    <property type="entry name" value="HTH-TYPE TRANSCRIPTIONAL REGULATOR RUTR"/>
    <property type="match status" value="1"/>
</dbReference>
<dbReference type="InterPro" id="IPR011075">
    <property type="entry name" value="TetR_C"/>
</dbReference>
<evidence type="ECO:0000256" key="1">
    <source>
        <dbReference type="ARBA" id="ARBA00023015"/>
    </source>
</evidence>
<dbReference type="Gene3D" id="1.10.357.10">
    <property type="entry name" value="Tetracycline Repressor, domain 2"/>
    <property type="match status" value="1"/>
</dbReference>
<dbReference type="PROSITE" id="PS50977">
    <property type="entry name" value="HTH_TETR_2"/>
    <property type="match status" value="1"/>
</dbReference>
<dbReference type="Gene3D" id="1.10.10.60">
    <property type="entry name" value="Homeodomain-like"/>
    <property type="match status" value="1"/>
</dbReference>
<keyword evidence="2 4" id="KW-0238">DNA-binding</keyword>
<evidence type="ECO:0000313" key="6">
    <source>
        <dbReference type="EMBL" id="GES09344.1"/>
    </source>
</evidence>
<dbReference type="OrthoDB" id="9796019at2"/>
<dbReference type="InterPro" id="IPR001647">
    <property type="entry name" value="HTH_TetR"/>
</dbReference>
<dbReference type="RefSeq" id="WP_155354897.1">
    <property type="nucleotide sequence ID" value="NZ_BAAAHL010000069.1"/>
</dbReference>
<reference evidence="6 7" key="1">
    <citation type="submission" date="2019-10" db="EMBL/GenBank/DDBJ databases">
        <title>Whole genome shotgun sequence of Acrocarpospora macrocephala NBRC 16266.</title>
        <authorList>
            <person name="Ichikawa N."/>
            <person name="Kimura A."/>
            <person name="Kitahashi Y."/>
            <person name="Komaki H."/>
            <person name="Oguchi A."/>
        </authorList>
    </citation>
    <scope>NUCLEOTIDE SEQUENCE [LARGE SCALE GENOMIC DNA]</scope>
    <source>
        <strain evidence="6 7">NBRC 16266</strain>
    </source>
</reference>
<dbReference type="InterPro" id="IPR036271">
    <property type="entry name" value="Tet_transcr_reg_TetR-rel_C_sf"/>
</dbReference>
<organism evidence="6 7">
    <name type="scientific">Acrocarpospora macrocephala</name>
    <dbReference type="NCBI Taxonomy" id="150177"/>
    <lineage>
        <taxon>Bacteria</taxon>
        <taxon>Bacillati</taxon>
        <taxon>Actinomycetota</taxon>
        <taxon>Actinomycetes</taxon>
        <taxon>Streptosporangiales</taxon>
        <taxon>Streptosporangiaceae</taxon>
        <taxon>Acrocarpospora</taxon>
    </lineage>
</organism>
<name>A0A5M3WK89_9ACTN</name>
<dbReference type="AlphaFoldDB" id="A0A5M3WK89"/>
<gene>
    <name evidence="6" type="ORF">Amac_029400</name>
</gene>
<sequence length="201" mass="21818">MQQDSPPRSRMSPERLAELFEAVRALLLEAGYERFTFDAVAARARTSKATLYRHWGGSKADLVMAALTYQGPALPDYAAATSLDEVFAQMARDGASASDLRLGFMLLHAAATDPDLGTALRREIIAPIVDALAAGFEAAADRGEVVRDSPLFRRLAHLILADLAFSPLISGREENAASRQELFRTIVRPALTFTDPSRGLS</sequence>
<dbReference type="EMBL" id="BLAE01000015">
    <property type="protein sequence ID" value="GES09344.1"/>
    <property type="molecule type" value="Genomic_DNA"/>
</dbReference>
<dbReference type="InterPro" id="IPR050109">
    <property type="entry name" value="HTH-type_TetR-like_transc_reg"/>
</dbReference>
<evidence type="ECO:0000313" key="7">
    <source>
        <dbReference type="Proteomes" id="UP000331127"/>
    </source>
</evidence>
<dbReference type="GO" id="GO:0000976">
    <property type="term" value="F:transcription cis-regulatory region binding"/>
    <property type="evidence" value="ECO:0007669"/>
    <property type="project" value="TreeGrafter"/>
</dbReference>
<evidence type="ECO:0000259" key="5">
    <source>
        <dbReference type="PROSITE" id="PS50977"/>
    </source>
</evidence>
<evidence type="ECO:0000256" key="3">
    <source>
        <dbReference type="ARBA" id="ARBA00023163"/>
    </source>
</evidence>
<dbReference type="SUPFAM" id="SSF46689">
    <property type="entry name" value="Homeodomain-like"/>
    <property type="match status" value="1"/>
</dbReference>
<comment type="caution">
    <text evidence="6">The sequence shown here is derived from an EMBL/GenBank/DDBJ whole genome shotgun (WGS) entry which is preliminary data.</text>
</comment>
<dbReference type="Proteomes" id="UP000331127">
    <property type="component" value="Unassembled WGS sequence"/>
</dbReference>